<evidence type="ECO:0000256" key="8">
    <source>
        <dbReference type="ARBA" id="ARBA00025323"/>
    </source>
</evidence>
<evidence type="ECO:0000256" key="1">
    <source>
        <dbReference type="ARBA" id="ARBA00004141"/>
    </source>
</evidence>
<dbReference type="Proteomes" id="UP000244754">
    <property type="component" value="Chromosome"/>
</dbReference>
<evidence type="ECO:0000313" key="10">
    <source>
        <dbReference type="EMBL" id="AWB85056.1"/>
    </source>
</evidence>
<evidence type="ECO:0000256" key="7">
    <source>
        <dbReference type="ARBA" id="ARBA00023136"/>
    </source>
</evidence>
<evidence type="ECO:0000256" key="6">
    <source>
        <dbReference type="ARBA" id="ARBA00023032"/>
    </source>
</evidence>
<dbReference type="KEGG" id="clia:C3E79_05015"/>
<dbReference type="OrthoDB" id="9774448at2"/>
<dbReference type="EMBL" id="CP026948">
    <property type="protein sequence ID" value="AWB85056.1"/>
    <property type="molecule type" value="Genomic_DNA"/>
</dbReference>
<comment type="subunit">
    <text evidence="2">The complex is composed of two ATP-binding proteins (CysA), two transmembrane proteins (CysT and CysW) and a solute-binding protein (CysP).</text>
</comment>
<dbReference type="GO" id="GO:0015419">
    <property type="term" value="F:ABC-type sulfate transporter activity"/>
    <property type="evidence" value="ECO:0007669"/>
    <property type="project" value="InterPro"/>
</dbReference>
<feature type="transmembrane region" description="Helical" evidence="9">
    <location>
        <begin position="125"/>
        <end position="151"/>
    </location>
</feature>
<dbReference type="InterPro" id="IPR000515">
    <property type="entry name" value="MetI-like"/>
</dbReference>
<organism evidence="10 11">
    <name type="scientific">Corynebacterium liangguodongii</name>
    <dbReference type="NCBI Taxonomy" id="2079535"/>
    <lineage>
        <taxon>Bacteria</taxon>
        <taxon>Bacillati</taxon>
        <taxon>Actinomycetota</taxon>
        <taxon>Actinomycetes</taxon>
        <taxon>Mycobacteriales</taxon>
        <taxon>Corynebacteriaceae</taxon>
        <taxon>Corynebacterium</taxon>
    </lineage>
</organism>
<feature type="transmembrane region" description="Helical" evidence="9">
    <location>
        <begin position="40"/>
        <end position="65"/>
    </location>
</feature>
<evidence type="ECO:0000256" key="3">
    <source>
        <dbReference type="ARBA" id="ARBA00022448"/>
    </source>
</evidence>
<comment type="similarity">
    <text evidence="9">Belongs to the binding-protein-dependent transport system permease family.</text>
</comment>
<feature type="transmembrane region" description="Helical" evidence="9">
    <location>
        <begin position="77"/>
        <end position="105"/>
    </location>
</feature>
<dbReference type="GO" id="GO:0005886">
    <property type="term" value="C:plasma membrane"/>
    <property type="evidence" value="ECO:0007669"/>
    <property type="project" value="UniProtKB-SubCell"/>
</dbReference>
<accession>A0A2S0WH52</accession>
<dbReference type="InterPro" id="IPR035906">
    <property type="entry name" value="MetI-like_sf"/>
</dbReference>
<keyword evidence="6" id="KW-0764">Sulfate transport</keyword>
<comment type="subcellular location">
    <subcellularLocation>
        <location evidence="9">Cell membrane</location>
        <topology evidence="9">Multi-pass membrane protein</topology>
    </subcellularLocation>
    <subcellularLocation>
        <location evidence="1">Membrane</location>
        <topology evidence="1">Multi-pass membrane protein</topology>
    </subcellularLocation>
</comment>
<gene>
    <name evidence="10" type="ORF">C3E79_05015</name>
</gene>
<evidence type="ECO:0000256" key="4">
    <source>
        <dbReference type="ARBA" id="ARBA00022692"/>
    </source>
</evidence>
<sequence>MLPLVGLGVAFVAGPLIALLAAIPWARVPELVATREAQSAFALTLLTASASTAACATIGVPMALWMRRWLEIGRPTLVGLAQVLIYAPLVLSPVVSGLALTFVWGRRGVLGEWLDAAGIPLAYTPWGVIVVQVFVSLPFFVATAVTALRAIPRSLEEAAATEGATRAQTLRHIVLPLAAPGVGTGAVISFARAVSEFGATITFAGNVEGQSRTIPLLISLGLSSGDMDQALGACILLLGVYGIALGMLAAARMLPRGGMRG</sequence>
<evidence type="ECO:0000313" key="11">
    <source>
        <dbReference type="Proteomes" id="UP000244754"/>
    </source>
</evidence>
<evidence type="ECO:0000256" key="2">
    <source>
        <dbReference type="ARBA" id="ARBA00011779"/>
    </source>
</evidence>
<reference evidence="11" key="1">
    <citation type="submission" date="2018-01" db="EMBL/GenBank/DDBJ databases">
        <authorList>
            <person name="Li J."/>
        </authorList>
    </citation>
    <scope>NUCLEOTIDE SEQUENCE [LARGE SCALE GENOMIC DNA]</scope>
    <source>
        <strain evidence="11">2184</strain>
    </source>
</reference>
<evidence type="ECO:0000256" key="5">
    <source>
        <dbReference type="ARBA" id="ARBA00022989"/>
    </source>
</evidence>
<keyword evidence="5 9" id="KW-1133">Transmembrane helix</keyword>
<dbReference type="PROSITE" id="PS50928">
    <property type="entry name" value="ABC_TM1"/>
    <property type="match status" value="1"/>
</dbReference>
<keyword evidence="7 9" id="KW-0472">Membrane</keyword>
<feature type="transmembrane region" description="Helical" evidence="9">
    <location>
        <begin position="230"/>
        <end position="251"/>
    </location>
</feature>
<keyword evidence="3 9" id="KW-0813">Transport</keyword>
<name>A0A2S0WH52_9CORY</name>
<feature type="transmembrane region" description="Helical" evidence="9">
    <location>
        <begin position="172"/>
        <end position="191"/>
    </location>
</feature>
<dbReference type="InterPro" id="IPR005667">
    <property type="entry name" value="Sulph_transpt2"/>
</dbReference>
<dbReference type="PANTHER" id="PTHR30406">
    <property type="entry name" value="SULFATE TRANSPORT SYSTEM PERMEASE PROTEIN"/>
    <property type="match status" value="1"/>
</dbReference>
<evidence type="ECO:0000256" key="9">
    <source>
        <dbReference type="RuleBase" id="RU363032"/>
    </source>
</evidence>
<keyword evidence="11" id="KW-1185">Reference proteome</keyword>
<dbReference type="AlphaFoldDB" id="A0A2S0WH52"/>
<dbReference type="CDD" id="cd06261">
    <property type="entry name" value="TM_PBP2"/>
    <property type="match status" value="1"/>
</dbReference>
<keyword evidence="4 9" id="KW-0812">Transmembrane</keyword>
<dbReference type="Gene3D" id="1.10.3720.10">
    <property type="entry name" value="MetI-like"/>
    <property type="match status" value="1"/>
</dbReference>
<dbReference type="Pfam" id="PF00528">
    <property type="entry name" value="BPD_transp_1"/>
    <property type="match status" value="1"/>
</dbReference>
<proteinExistence type="inferred from homology"/>
<dbReference type="SUPFAM" id="SSF161098">
    <property type="entry name" value="MetI-like"/>
    <property type="match status" value="1"/>
</dbReference>
<dbReference type="PANTHER" id="PTHR30406:SF8">
    <property type="entry name" value="SULFATE TRANSPORT SYSTEM PERMEASE PROTEIN CYST"/>
    <property type="match status" value="1"/>
</dbReference>
<feature type="transmembrane region" description="Helical" evidence="9">
    <location>
        <begin position="7"/>
        <end position="28"/>
    </location>
</feature>
<protein>
    <submittedName>
        <fullName evidence="10">Molybdenum ABC transporter permease</fullName>
    </submittedName>
</protein>
<comment type="function">
    <text evidence="8">Part of the ABC transporter complex CysAWTP (TC 3.A.1.6.1) involved in sulfate/thiosulfate import. Probably responsible for the translocation of the substrate across the membrane.</text>
</comment>